<dbReference type="InterPro" id="IPR052511">
    <property type="entry name" value="ATP-dep_Helicase"/>
</dbReference>
<dbReference type="Pfam" id="PF11907">
    <property type="entry name" value="DUF3427"/>
    <property type="match status" value="1"/>
</dbReference>
<dbReference type="SMART" id="SM00487">
    <property type="entry name" value="DEXDc"/>
    <property type="match status" value="1"/>
</dbReference>
<keyword evidence="3" id="KW-0378">Hydrolase</keyword>
<sequence length="1094" mass="122529">MADQLADQTGPVPGLYERLITSRIEEQLNALDARGWKTIRQKVGEHSSPHVLARHIGETVRQIFISLTTEEQVVAANHILESISTFDGAKQWVDLVADGPHQLTAIAEQEAPGVYSIRPATPLSETALITNAPEDPNLGFELRAELATADRVDLLCAFVKWHGLRVLEESLKAARDRGVPIRVITTTYIGATERRALDRLVTEFNAEVKVNYESRSTRLHAKAWLFRRHSGYDTAYVGSSNLSKTALLDGLEWNVRLSSVATPPVLRKFEATFDSYWAEPAFETYDPERDATRLDEALTLASGKQKTDTHAISLSGLEVRPYPHQQDMLERLRIERDIHNRHRNLLVAATGTGKTVMAALDYKALKRAHQGRALSLLFVAHRQEILRQSLRTYQEVLDDANFGELLVGGEVPTDWTHVFASVQSLNTRALEKLAPDHFDVVVIDEFHHGVSPTYRRIIDHFTPVELLGLTATPERMDGRNVQDEFFDGHIAAEMRLWEALENDLLSPFHYFGIADNTDLEGITWKQGSYVTSELSQLYTGNHARARLIIKAVQEKVADPGTMRALGFCVTVAHAHFMADFFRRAGVNAKALDGSTPPTERAQALRDLRDGTVQILFSVDLFNEGLDVPDVDTLLLLRPTSSATVFLQQLGRGLRRTPDKPVLTVLDFIGQHRKEFRLEEQFRALTNFTRHRLTEHMERDFPQLPSGCQIILDRKSKERILDNIRSQINVNVRQLAQEVAAYAEPRLDAYLRESRRELKELYRANNSWTGLLRRANLLTGEPPEGEAALLKRVSAFLHVSDPQRVDAYRRMLVDDTPRYDSLDASGQAYARMLFFSLWPLGGGFSNYAEGFESLRQQSAFRSELSQVLAYNLEHTDHYPIPLLGEHSGVPLAIHASYSREEILPALGQAEVGGFVPGNFREGVKWCEGIQTDALLITLEKDDKDFSPQTRYKDFAMSPDRFHWESQNQTSDSSPRGSAISTTRIGDPMCCCFCGATRRRTSGGLSPGCCSVPPITNPTRAASPWALSGDCSISCPPMSGPTRPLQQGRSTGCVQICLEVRLGPIQGCIWILSMGAKPMEQVGDQRDRRLFPACQP</sequence>
<name>A0A4D4L2P2_STRVO</name>
<dbReference type="InterPro" id="IPR006935">
    <property type="entry name" value="Helicase/UvrB_N"/>
</dbReference>
<feature type="domain" description="Helicase ATP-binding" evidence="1">
    <location>
        <begin position="335"/>
        <end position="491"/>
    </location>
</feature>
<dbReference type="GO" id="GO:0016887">
    <property type="term" value="F:ATP hydrolysis activity"/>
    <property type="evidence" value="ECO:0007669"/>
    <property type="project" value="TreeGrafter"/>
</dbReference>
<evidence type="ECO:0000259" key="1">
    <source>
        <dbReference type="PROSITE" id="PS51192"/>
    </source>
</evidence>
<dbReference type="Gene3D" id="3.30.870.10">
    <property type="entry name" value="Endonuclease Chain A"/>
    <property type="match status" value="1"/>
</dbReference>
<evidence type="ECO:0000313" key="4">
    <source>
        <dbReference type="Proteomes" id="UP000301309"/>
    </source>
</evidence>
<accession>A0A4D4L2P2</accession>
<dbReference type="InterPro" id="IPR027417">
    <property type="entry name" value="P-loop_NTPase"/>
</dbReference>
<evidence type="ECO:0000259" key="2">
    <source>
        <dbReference type="PROSITE" id="PS51194"/>
    </source>
</evidence>
<dbReference type="InterPro" id="IPR021835">
    <property type="entry name" value="DUF3427"/>
</dbReference>
<dbReference type="PANTHER" id="PTHR47962:SF7">
    <property type="entry name" value="MITOCHONDRIAL ATP-DEPENDENT HELICASE IRC3-RELATED"/>
    <property type="match status" value="1"/>
</dbReference>
<dbReference type="AlphaFoldDB" id="A0A4D4L2P2"/>
<dbReference type="GO" id="GO:0003677">
    <property type="term" value="F:DNA binding"/>
    <property type="evidence" value="ECO:0007669"/>
    <property type="project" value="InterPro"/>
</dbReference>
<dbReference type="InterPro" id="IPR025202">
    <property type="entry name" value="PLD-like_dom"/>
</dbReference>
<protein>
    <submittedName>
        <fullName evidence="3">Helicase</fullName>
    </submittedName>
</protein>
<dbReference type="CDD" id="cd18799">
    <property type="entry name" value="SF2_C_EcoAI-like"/>
    <property type="match status" value="1"/>
</dbReference>
<proteinExistence type="predicted"/>
<dbReference type="InterPro" id="IPR001650">
    <property type="entry name" value="Helicase_C-like"/>
</dbReference>
<organism evidence="3 4">
    <name type="scientific">Streptomyces violaceusniger</name>
    <dbReference type="NCBI Taxonomy" id="68280"/>
    <lineage>
        <taxon>Bacteria</taxon>
        <taxon>Bacillati</taxon>
        <taxon>Actinomycetota</taxon>
        <taxon>Actinomycetes</taxon>
        <taxon>Kitasatosporales</taxon>
        <taxon>Streptomycetaceae</taxon>
        <taxon>Streptomyces</taxon>
        <taxon>Streptomyces violaceusniger group</taxon>
    </lineage>
</organism>
<dbReference type="Pfam" id="PF13091">
    <property type="entry name" value="PLDc_2"/>
    <property type="match status" value="1"/>
</dbReference>
<dbReference type="EMBL" id="BJHW01000001">
    <property type="protein sequence ID" value="GDY55375.1"/>
    <property type="molecule type" value="Genomic_DNA"/>
</dbReference>
<dbReference type="SUPFAM" id="SSF52540">
    <property type="entry name" value="P-loop containing nucleoside triphosphate hydrolases"/>
    <property type="match status" value="1"/>
</dbReference>
<gene>
    <name evidence="3" type="ORF">SVIO_059980</name>
</gene>
<dbReference type="GO" id="GO:0005524">
    <property type="term" value="F:ATP binding"/>
    <property type="evidence" value="ECO:0007669"/>
    <property type="project" value="InterPro"/>
</dbReference>
<keyword evidence="3" id="KW-0547">Nucleotide-binding</keyword>
<comment type="caution">
    <text evidence="3">The sequence shown here is derived from an EMBL/GenBank/DDBJ whole genome shotgun (WGS) entry which is preliminary data.</text>
</comment>
<keyword evidence="3" id="KW-0067">ATP-binding</keyword>
<feature type="domain" description="Helicase C-terminal" evidence="2">
    <location>
        <begin position="548"/>
        <end position="711"/>
    </location>
</feature>
<dbReference type="CDD" id="cd18032">
    <property type="entry name" value="DEXHc_RE_I_III_res"/>
    <property type="match status" value="1"/>
</dbReference>
<dbReference type="Pfam" id="PF04851">
    <property type="entry name" value="ResIII"/>
    <property type="match status" value="1"/>
</dbReference>
<reference evidence="3 4" key="1">
    <citation type="journal article" date="2020" name="Int. J. Syst. Evol. Microbiol.">
        <title>Reclassification of Streptomyces castelarensis and Streptomyces sporoclivatus as later heterotypic synonyms of Streptomyces antimycoticus.</title>
        <authorList>
            <person name="Komaki H."/>
            <person name="Tamura T."/>
        </authorList>
    </citation>
    <scope>NUCLEOTIDE SEQUENCE [LARGE SCALE GENOMIC DNA]</scope>
    <source>
        <strain evidence="3 4">NBRC 13459</strain>
    </source>
</reference>
<dbReference type="SMART" id="SM00490">
    <property type="entry name" value="HELICc"/>
    <property type="match status" value="1"/>
</dbReference>
<dbReference type="InterPro" id="IPR014001">
    <property type="entry name" value="Helicase_ATP-bd"/>
</dbReference>
<evidence type="ECO:0000313" key="3">
    <source>
        <dbReference type="EMBL" id="GDY55375.1"/>
    </source>
</evidence>
<dbReference type="SUPFAM" id="SSF56024">
    <property type="entry name" value="Phospholipase D/nuclease"/>
    <property type="match status" value="1"/>
</dbReference>
<dbReference type="PROSITE" id="PS51192">
    <property type="entry name" value="HELICASE_ATP_BIND_1"/>
    <property type="match status" value="1"/>
</dbReference>
<keyword evidence="4" id="KW-1185">Reference proteome</keyword>
<dbReference type="Pfam" id="PF00271">
    <property type="entry name" value="Helicase_C"/>
    <property type="match status" value="1"/>
</dbReference>
<dbReference type="Proteomes" id="UP000301309">
    <property type="component" value="Unassembled WGS sequence"/>
</dbReference>
<dbReference type="Gene3D" id="3.40.50.300">
    <property type="entry name" value="P-loop containing nucleotide triphosphate hydrolases"/>
    <property type="match status" value="2"/>
</dbReference>
<keyword evidence="3" id="KW-0347">Helicase</keyword>
<dbReference type="PANTHER" id="PTHR47962">
    <property type="entry name" value="ATP-DEPENDENT HELICASE LHR-RELATED-RELATED"/>
    <property type="match status" value="1"/>
</dbReference>
<dbReference type="CDD" id="cd09203">
    <property type="entry name" value="PLDc_N_DEXD_b1"/>
    <property type="match status" value="1"/>
</dbReference>
<dbReference type="GO" id="GO:0004386">
    <property type="term" value="F:helicase activity"/>
    <property type="evidence" value="ECO:0007669"/>
    <property type="project" value="UniProtKB-KW"/>
</dbReference>
<dbReference type="PROSITE" id="PS51194">
    <property type="entry name" value="HELICASE_CTER"/>
    <property type="match status" value="1"/>
</dbReference>